<gene>
    <name evidence="2" type="ORF">SAMN05444002_2892</name>
</gene>
<dbReference type="STRING" id="1217970.SAMN05444002_2892"/>
<proteinExistence type="predicted"/>
<evidence type="ECO:0000313" key="2">
    <source>
        <dbReference type="EMBL" id="SIO12382.1"/>
    </source>
</evidence>
<reference evidence="3" key="1">
    <citation type="submission" date="2016-11" db="EMBL/GenBank/DDBJ databases">
        <authorList>
            <person name="Varghese N."/>
            <person name="Submissions S."/>
        </authorList>
    </citation>
    <scope>NUCLEOTIDE SEQUENCE [LARGE SCALE GENOMIC DNA]</scope>
    <source>
        <strain evidence="3">DSM 29440</strain>
    </source>
</reference>
<dbReference type="Proteomes" id="UP000184932">
    <property type="component" value="Unassembled WGS sequence"/>
</dbReference>
<dbReference type="EMBL" id="FSRL01000001">
    <property type="protein sequence ID" value="SIO12382.1"/>
    <property type="molecule type" value="Genomic_DNA"/>
</dbReference>
<feature type="chain" id="PRO_5012862257" evidence="1">
    <location>
        <begin position="20"/>
        <end position="56"/>
    </location>
</feature>
<name>A0A1N6GY52_9RHOB</name>
<evidence type="ECO:0000256" key="1">
    <source>
        <dbReference type="SAM" id="SignalP"/>
    </source>
</evidence>
<sequence>MLRISALVTAIALGISAQAALAGSASFDLPRVDFGKPVTTLSTSGPLVLAPVETGK</sequence>
<accession>A0A1N6GY52</accession>
<keyword evidence="3" id="KW-1185">Reference proteome</keyword>
<keyword evidence="1" id="KW-0732">Signal</keyword>
<organism evidence="2 3">
    <name type="scientific">Vannielia litorea</name>
    <dbReference type="NCBI Taxonomy" id="1217970"/>
    <lineage>
        <taxon>Bacteria</taxon>
        <taxon>Pseudomonadati</taxon>
        <taxon>Pseudomonadota</taxon>
        <taxon>Alphaproteobacteria</taxon>
        <taxon>Rhodobacterales</taxon>
        <taxon>Paracoccaceae</taxon>
        <taxon>Vannielia</taxon>
    </lineage>
</organism>
<feature type="signal peptide" evidence="1">
    <location>
        <begin position="1"/>
        <end position="19"/>
    </location>
</feature>
<dbReference type="AlphaFoldDB" id="A0A1N6GY52"/>
<evidence type="ECO:0000313" key="3">
    <source>
        <dbReference type="Proteomes" id="UP000184932"/>
    </source>
</evidence>
<protein>
    <submittedName>
        <fullName evidence="2">Uncharacterized protein</fullName>
    </submittedName>
</protein>
<dbReference type="RefSeq" id="WP_175570479.1">
    <property type="nucleotide sequence ID" value="NZ_FSRL01000001.1"/>
</dbReference>